<reference evidence="5" key="1">
    <citation type="submission" date="2025-08" db="UniProtKB">
        <authorList>
            <consortium name="RefSeq"/>
        </authorList>
    </citation>
    <scope>IDENTIFICATION</scope>
</reference>
<dbReference type="InterPro" id="IPR036770">
    <property type="entry name" value="Ankyrin_rpt-contain_sf"/>
</dbReference>
<evidence type="ECO:0000256" key="3">
    <source>
        <dbReference type="PROSITE-ProRule" id="PRU00023"/>
    </source>
</evidence>
<dbReference type="KEGG" id="ccin:107270695"/>
<dbReference type="GO" id="GO:0051059">
    <property type="term" value="F:NF-kappaB binding"/>
    <property type="evidence" value="ECO:0007669"/>
    <property type="project" value="TreeGrafter"/>
</dbReference>
<dbReference type="PROSITE" id="PS50297">
    <property type="entry name" value="ANK_REP_REGION"/>
    <property type="match status" value="1"/>
</dbReference>
<feature type="repeat" description="ANK" evidence="3">
    <location>
        <begin position="841"/>
        <end position="873"/>
    </location>
</feature>
<evidence type="ECO:0000313" key="4">
    <source>
        <dbReference type="Proteomes" id="UP000694920"/>
    </source>
</evidence>
<feature type="repeat" description="ANK" evidence="3">
    <location>
        <begin position="807"/>
        <end position="839"/>
    </location>
</feature>
<dbReference type="SUPFAM" id="SSF48403">
    <property type="entry name" value="Ankyrin repeat"/>
    <property type="match status" value="1"/>
</dbReference>
<dbReference type="PROSITE" id="PS50088">
    <property type="entry name" value="ANK_REPEAT"/>
    <property type="match status" value="2"/>
</dbReference>
<name>A0AAJ7C4S2_CEPCN</name>
<keyword evidence="1" id="KW-0677">Repeat</keyword>
<organism evidence="4 5">
    <name type="scientific">Cephus cinctus</name>
    <name type="common">Wheat stem sawfly</name>
    <dbReference type="NCBI Taxonomy" id="211228"/>
    <lineage>
        <taxon>Eukaryota</taxon>
        <taxon>Metazoa</taxon>
        <taxon>Ecdysozoa</taxon>
        <taxon>Arthropoda</taxon>
        <taxon>Hexapoda</taxon>
        <taxon>Insecta</taxon>
        <taxon>Pterygota</taxon>
        <taxon>Neoptera</taxon>
        <taxon>Endopterygota</taxon>
        <taxon>Hymenoptera</taxon>
        <taxon>Cephoidea</taxon>
        <taxon>Cephidae</taxon>
        <taxon>Cephus</taxon>
    </lineage>
</organism>
<keyword evidence="4" id="KW-1185">Reference proteome</keyword>
<accession>A0AAJ7C4S2</accession>
<evidence type="ECO:0000256" key="1">
    <source>
        <dbReference type="ARBA" id="ARBA00022737"/>
    </source>
</evidence>
<dbReference type="GO" id="GO:0071356">
    <property type="term" value="P:cellular response to tumor necrosis factor"/>
    <property type="evidence" value="ECO:0007669"/>
    <property type="project" value="TreeGrafter"/>
</dbReference>
<dbReference type="Proteomes" id="UP000694920">
    <property type="component" value="Unplaced"/>
</dbReference>
<dbReference type="PANTHER" id="PTHR46680:SF3">
    <property type="entry name" value="NF-KAPPA-B INHIBITOR CACTUS"/>
    <property type="match status" value="1"/>
</dbReference>
<dbReference type="Pfam" id="PF12796">
    <property type="entry name" value="Ank_2"/>
    <property type="match status" value="1"/>
</dbReference>
<dbReference type="InterPro" id="IPR051070">
    <property type="entry name" value="NF-kappa-B_inhibitor"/>
</dbReference>
<dbReference type="GeneID" id="107270695"/>
<dbReference type="Gene3D" id="1.25.40.20">
    <property type="entry name" value="Ankyrin repeat-containing domain"/>
    <property type="match status" value="1"/>
</dbReference>
<gene>
    <name evidence="5" type="primary">LOC107270695</name>
</gene>
<evidence type="ECO:0000313" key="5">
    <source>
        <dbReference type="RefSeq" id="XP_015601425.1"/>
    </source>
</evidence>
<protein>
    <submittedName>
        <fullName evidence="5">Uncharacterized protein LOC107270695 isoform X1</fullName>
    </submittedName>
</protein>
<dbReference type="InterPro" id="IPR002110">
    <property type="entry name" value="Ankyrin_rpt"/>
</dbReference>
<dbReference type="GO" id="GO:0005829">
    <property type="term" value="C:cytosol"/>
    <property type="evidence" value="ECO:0007669"/>
    <property type="project" value="TreeGrafter"/>
</dbReference>
<dbReference type="AlphaFoldDB" id="A0AAJ7C4S2"/>
<proteinExistence type="predicted"/>
<dbReference type="PANTHER" id="PTHR46680">
    <property type="entry name" value="NF-KAPPA-B INHIBITOR ALPHA"/>
    <property type="match status" value="1"/>
</dbReference>
<evidence type="ECO:0000256" key="2">
    <source>
        <dbReference type="ARBA" id="ARBA00023043"/>
    </source>
</evidence>
<dbReference type="RefSeq" id="XP_015601425.1">
    <property type="nucleotide sequence ID" value="XM_015745939.2"/>
</dbReference>
<keyword evidence="2 3" id="KW-0040">ANK repeat</keyword>
<sequence length="899" mass="99309">MDSMHPVVSKKPITAVNVSPSTQVVECIRPFKLTQQFPSKVSVVQSKSLENLVVQSKNSLNMVPLMPIITDMGVTPVVKTISPAMFQKLKLKLPDGKDLGEFKVQVLSQRPDLTQGKTITLPNHGTLTRIDNPSALSLLKATDTNTTRKGDLQMTTPLGNSINMSIADKNTNTGLNQLRISPKNFTLHNIVEHQEGKRKTRVGILRSTKEKEKINQAQQDKNKVLVIPSQTHSEIPQLQIQPNNVNVFQLPATHKVIILQANGNTTAIKPNSNLGFAQLKTVAPSTGVVSPTQNVINRKCSQQNKRNYTESIAATSFDINSSKSYQHDSHDTKPIITVQKNKNGKLIHRRIVKLPDYHKVRIPRLNKKVNEEVSSTTVNKAVQHTLSVTLPSNSKKIAQYGCNNVVIKRCDQISSSSSKNTCNEICIMRQPVRLVDPPTVQRENTLNIEKNKNVGANAPNPINSSTVDTTVRDNCIPEKNNFPLDTVQMLQNNTAAEKKNAVEKTNIFEDSVKDQPESTMIIPDQNENNGSISSNLNILKEALGSVTDVDLRAKALKALAECGLKFEREIPIQPSHKTITYGDTDTQTEIFGLIDPQQFILASEDFPDLKRISTQTKCIQKSGLGRMSISEKSIQFLNDDCVSISPDNSLFLPDIEMENLLHLNKCSSKIIDLFDKPSVSVERIYKQMKRDFMDAIEWDENGMLGIHKSVLNGALNEIKRQLIVLQACKMDVDIPTRNGETSLELAVLHDIDASIVKLFLRTGAKPVSSIPLHDSAITIASKLSLPILSDLIAFVKTPQLLNNLDSQGFAALHYCSQVGFTKGIESLLNAGADVNLCDGRSGRTALFHAVENRHDDLAILLINRGAIPNIANYAGQTVMAMSDEFKNQTLVEALNKAMK</sequence>
<dbReference type="SMART" id="SM00248">
    <property type="entry name" value="ANK"/>
    <property type="match status" value="3"/>
</dbReference>